<dbReference type="PANTHER" id="PTHR31948:SF119">
    <property type="entry name" value="ZINC-FINGER HOMEODOMAIN PROTEIN 6-LIKE"/>
    <property type="match status" value="1"/>
</dbReference>
<protein>
    <recommendedName>
        <fullName evidence="16">ZF-HD dimerization-type domain-containing protein</fullName>
    </recommendedName>
</protein>
<dbReference type="GO" id="GO:0008270">
    <property type="term" value="F:zinc ion binding"/>
    <property type="evidence" value="ECO:0007669"/>
    <property type="project" value="UniProtKB-KW"/>
</dbReference>
<keyword evidence="8" id="KW-0804">Transcription</keyword>
<dbReference type="GO" id="GO:0000976">
    <property type="term" value="F:transcription cis-regulatory region binding"/>
    <property type="evidence" value="ECO:0007669"/>
    <property type="project" value="TreeGrafter"/>
</dbReference>
<feature type="compositionally biased region" description="Basic and acidic residues" evidence="11">
    <location>
        <begin position="67"/>
        <end position="77"/>
    </location>
</feature>
<keyword evidence="6 10" id="KW-0238">DNA-binding</keyword>
<evidence type="ECO:0000256" key="11">
    <source>
        <dbReference type="SAM" id="MobiDB-lite"/>
    </source>
</evidence>
<feature type="region of interest" description="Disordered" evidence="11">
    <location>
        <begin position="53"/>
        <end position="104"/>
    </location>
</feature>
<dbReference type="GO" id="GO:0003700">
    <property type="term" value="F:DNA-binding transcription factor activity"/>
    <property type="evidence" value="ECO:0007669"/>
    <property type="project" value="TreeGrafter"/>
</dbReference>
<evidence type="ECO:0000256" key="5">
    <source>
        <dbReference type="ARBA" id="ARBA00023015"/>
    </source>
</evidence>
<comment type="subcellular location">
    <subcellularLocation>
        <location evidence="1 10">Nucleus</location>
    </subcellularLocation>
</comment>
<evidence type="ECO:0000256" key="10">
    <source>
        <dbReference type="PROSITE-ProRule" id="PRU00108"/>
    </source>
</evidence>
<dbReference type="PANTHER" id="PTHR31948">
    <property type="entry name" value="ZINC-FINGER HOMEODOMAIN PROTEIN 2"/>
    <property type="match status" value="1"/>
</dbReference>
<feature type="domain" description="ZF-HD dimerization-type" evidence="13">
    <location>
        <begin position="109"/>
        <end position="158"/>
    </location>
</feature>
<evidence type="ECO:0000259" key="12">
    <source>
        <dbReference type="PROSITE" id="PS50071"/>
    </source>
</evidence>
<evidence type="ECO:0000313" key="14">
    <source>
        <dbReference type="EMBL" id="CAH1421507.1"/>
    </source>
</evidence>
<evidence type="ECO:0000256" key="9">
    <source>
        <dbReference type="ARBA" id="ARBA00023242"/>
    </source>
</evidence>
<feature type="domain" description="Homeobox" evidence="12">
    <location>
        <begin position="237"/>
        <end position="301"/>
    </location>
</feature>
<evidence type="ECO:0000313" key="15">
    <source>
        <dbReference type="Proteomes" id="UP001157418"/>
    </source>
</evidence>
<name>A0AAU9M4N0_9ASTR</name>
<dbReference type="Pfam" id="PF04770">
    <property type="entry name" value="ZF-HD_dimer"/>
    <property type="match status" value="1"/>
</dbReference>
<sequence>MEAREREGLGINHNNPSQANRLISPSIFSYGGLNSSNATRNESSDQRRLHLLQRNDYGGLLQEEQMEAYRERRRELDPDPDPAPSPAEPVSETRPPPPPLPPPDVAVRYRECLKNHAASMGAHVVDGCGEFMASGEENTPEGLKCAACECHRSFHRREVEGEPSATRVPSMSIHNPPPRSTTMQPPHHQQQHLRYHHRQTPPIMVAFAGNSVAPTESSSEDLDIYRTHAGRHMMEQPSKKRFRTKFSEEQKEKMHDFAERIGWKIQKQDEQEIREFCNEVGLKRQVFKVWMHNSKQAMKKKQP</sequence>
<feature type="DNA-binding region" description="Homeobox" evidence="10">
    <location>
        <begin position="239"/>
        <end position="302"/>
    </location>
</feature>
<keyword evidence="3" id="KW-0863">Zinc-finger</keyword>
<evidence type="ECO:0000259" key="13">
    <source>
        <dbReference type="PROSITE" id="PS51523"/>
    </source>
</evidence>
<comment type="caution">
    <text evidence="14">The sequence shown here is derived from an EMBL/GenBank/DDBJ whole genome shotgun (WGS) entry which is preliminary data.</text>
</comment>
<dbReference type="PROSITE" id="PS51523">
    <property type="entry name" value="ZF_HD_DIMER"/>
    <property type="match status" value="1"/>
</dbReference>
<gene>
    <name evidence="14" type="ORF">LVIROSA_LOCUS8905</name>
</gene>
<dbReference type="NCBIfam" id="TIGR01566">
    <property type="entry name" value="ZF_HD_prot_N"/>
    <property type="match status" value="1"/>
</dbReference>
<feature type="compositionally biased region" description="Polar residues" evidence="11">
    <location>
        <begin position="12"/>
        <end position="23"/>
    </location>
</feature>
<dbReference type="Proteomes" id="UP001157418">
    <property type="component" value="Unassembled WGS sequence"/>
</dbReference>
<dbReference type="InterPro" id="IPR001356">
    <property type="entry name" value="HD"/>
</dbReference>
<dbReference type="AlphaFoldDB" id="A0AAU9M4N0"/>
<keyword evidence="15" id="KW-1185">Reference proteome</keyword>
<dbReference type="InterPro" id="IPR009057">
    <property type="entry name" value="Homeodomain-like_sf"/>
</dbReference>
<keyword evidence="9 10" id="KW-0539">Nucleus</keyword>
<dbReference type="InterPro" id="IPR006456">
    <property type="entry name" value="ZF_HD_homeobox_Cys/His_dimer"/>
</dbReference>
<dbReference type="FunFam" id="1.10.10.60:FF:000257">
    <property type="entry name" value="Zinc-finger homeodomain protein 2"/>
    <property type="match status" value="1"/>
</dbReference>
<organism evidence="14 15">
    <name type="scientific">Lactuca virosa</name>
    <dbReference type="NCBI Taxonomy" id="75947"/>
    <lineage>
        <taxon>Eukaryota</taxon>
        <taxon>Viridiplantae</taxon>
        <taxon>Streptophyta</taxon>
        <taxon>Embryophyta</taxon>
        <taxon>Tracheophyta</taxon>
        <taxon>Spermatophyta</taxon>
        <taxon>Magnoliopsida</taxon>
        <taxon>eudicotyledons</taxon>
        <taxon>Gunneridae</taxon>
        <taxon>Pentapetalae</taxon>
        <taxon>asterids</taxon>
        <taxon>campanulids</taxon>
        <taxon>Asterales</taxon>
        <taxon>Asteraceae</taxon>
        <taxon>Cichorioideae</taxon>
        <taxon>Cichorieae</taxon>
        <taxon>Lactucinae</taxon>
        <taxon>Lactuca</taxon>
    </lineage>
</organism>
<feature type="compositionally biased region" description="Pro residues" evidence="11">
    <location>
        <begin position="94"/>
        <end position="104"/>
    </location>
</feature>
<dbReference type="GO" id="GO:0050793">
    <property type="term" value="P:regulation of developmental process"/>
    <property type="evidence" value="ECO:0007669"/>
    <property type="project" value="TreeGrafter"/>
</dbReference>
<keyword evidence="4" id="KW-0862">Zinc</keyword>
<dbReference type="GO" id="GO:0005634">
    <property type="term" value="C:nucleus"/>
    <property type="evidence" value="ECO:0007669"/>
    <property type="project" value="UniProtKB-SubCell"/>
</dbReference>
<evidence type="ECO:0000256" key="2">
    <source>
        <dbReference type="ARBA" id="ARBA00022723"/>
    </source>
</evidence>
<evidence type="ECO:0000256" key="4">
    <source>
        <dbReference type="ARBA" id="ARBA00022833"/>
    </source>
</evidence>
<proteinExistence type="predicted"/>
<feature type="region of interest" description="Disordered" evidence="11">
    <location>
        <begin position="1"/>
        <end position="23"/>
    </location>
</feature>
<evidence type="ECO:0000256" key="6">
    <source>
        <dbReference type="ARBA" id="ARBA00023125"/>
    </source>
</evidence>
<dbReference type="EMBL" id="CAKMRJ010001112">
    <property type="protein sequence ID" value="CAH1421507.1"/>
    <property type="molecule type" value="Genomic_DNA"/>
</dbReference>
<evidence type="ECO:0008006" key="16">
    <source>
        <dbReference type="Google" id="ProtNLM"/>
    </source>
</evidence>
<keyword evidence="2" id="KW-0479">Metal-binding</keyword>
<dbReference type="Gene3D" id="1.10.10.60">
    <property type="entry name" value="Homeodomain-like"/>
    <property type="match status" value="1"/>
</dbReference>
<dbReference type="PROSITE" id="PS50071">
    <property type="entry name" value="HOMEOBOX_2"/>
    <property type="match status" value="1"/>
</dbReference>
<reference evidence="14 15" key="1">
    <citation type="submission" date="2022-01" db="EMBL/GenBank/DDBJ databases">
        <authorList>
            <person name="Xiong W."/>
            <person name="Schranz E."/>
        </authorList>
    </citation>
    <scope>NUCLEOTIDE SEQUENCE [LARGE SCALE GENOMIC DNA]</scope>
</reference>
<keyword evidence="5" id="KW-0805">Transcription regulation</keyword>
<evidence type="ECO:0000256" key="1">
    <source>
        <dbReference type="ARBA" id="ARBA00004123"/>
    </source>
</evidence>
<dbReference type="InterPro" id="IPR006455">
    <property type="entry name" value="Homeodomain_ZF_HD"/>
</dbReference>
<dbReference type="SUPFAM" id="SSF46689">
    <property type="entry name" value="Homeodomain-like"/>
    <property type="match status" value="1"/>
</dbReference>
<keyword evidence="7 10" id="KW-0371">Homeobox</keyword>
<dbReference type="NCBIfam" id="TIGR01565">
    <property type="entry name" value="homeo_ZF_HD"/>
    <property type="match status" value="1"/>
</dbReference>
<evidence type="ECO:0000256" key="3">
    <source>
        <dbReference type="ARBA" id="ARBA00022771"/>
    </source>
</evidence>
<evidence type="ECO:0000256" key="8">
    <source>
        <dbReference type="ARBA" id="ARBA00023163"/>
    </source>
</evidence>
<evidence type="ECO:0000256" key="7">
    <source>
        <dbReference type="ARBA" id="ARBA00023155"/>
    </source>
</evidence>
<accession>A0AAU9M4N0</accession>